<dbReference type="AlphaFoldDB" id="A0A261WJG5"/>
<comment type="caution">
    <text evidence="1">The sequence shown here is derived from an EMBL/GenBank/DDBJ whole genome shotgun (WGS) entry which is preliminary data.</text>
</comment>
<feature type="non-terminal residue" evidence="1">
    <location>
        <position position="1"/>
    </location>
</feature>
<evidence type="ECO:0000313" key="2">
    <source>
        <dbReference type="Proteomes" id="UP000217163"/>
    </source>
</evidence>
<evidence type="ECO:0000313" key="1">
    <source>
        <dbReference type="EMBL" id="OZI86112.1"/>
    </source>
</evidence>
<name>A0A261WJG5_9PSED</name>
<gene>
    <name evidence="1" type="ORF">CFN58_13360</name>
</gene>
<proteinExistence type="predicted"/>
<accession>A0A261WJG5</accession>
<sequence>PSHTPRRLEELRGSIGVLFITKRPRPARPRAVKMSKTRYPVNRKLHRLSEQHCGRPGLSDAVCRARAQ</sequence>
<dbReference type="Proteomes" id="UP000217163">
    <property type="component" value="Unassembled WGS sequence"/>
</dbReference>
<protein>
    <submittedName>
        <fullName evidence="1">Uncharacterized protein</fullName>
    </submittedName>
</protein>
<dbReference type="EMBL" id="NKQU01000561">
    <property type="protein sequence ID" value="OZI86112.1"/>
    <property type="molecule type" value="Genomic_DNA"/>
</dbReference>
<reference evidence="2" key="1">
    <citation type="journal article" date="2016" name="Sci. Rep.">
        <title>Genome analysis of the kiwifruit canker pathogen Pseudomonas syringae pv. actinidiae biovar 5.</title>
        <authorList>
            <person name="Fujikawa T."/>
            <person name="Sawada H."/>
        </authorList>
    </citation>
    <scope>NUCLEOTIDE SEQUENCE [LARGE SCALE GENOMIC DNA]</scope>
    <source>
        <strain evidence="2">MAFF 212061</strain>
    </source>
</reference>
<organism evidence="1 2">
    <name type="scientific">Pseudomonas avellanae</name>
    <dbReference type="NCBI Taxonomy" id="46257"/>
    <lineage>
        <taxon>Bacteria</taxon>
        <taxon>Pseudomonadati</taxon>
        <taxon>Pseudomonadota</taxon>
        <taxon>Gammaproteobacteria</taxon>
        <taxon>Pseudomonadales</taxon>
        <taxon>Pseudomonadaceae</taxon>
        <taxon>Pseudomonas</taxon>
    </lineage>
</organism>